<accession>A0AAN5I6M9</accession>
<evidence type="ECO:0000256" key="1">
    <source>
        <dbReference type="SAM" id="MobiDB-lite"/>
    </source>
</evidence>
<proteinExistence type="predicted"/>
<dbReference type="Proteomes" id="UP001328107">
    <property type="component" value="Unassembled WGS sequence"/>
</dbReference>
<evidence type="ECO:0000313" key="3">
    <source>
        <dbReference type="Proteomes" id="UP001328107"/>
    </source>
</evidence>
<evidence type="ECO:0000313" key="2">
    <source>
        <dbReference type="EMBL" id="GMR54522.1"/>
    </source>
</evidence>
<comment type="caution">
    <text evidence="2">The sequence shown here is derived from an EMBL/GenBank/DDBJ whole genome shotgun (WGS) entry which is preliminary data.</text>
</comment>
<keyword evidence="3" id="KW-1185">Reference proteome</keyword>
<dbReference type="AlphaFoldDB" id="A0AAN5I6M9"/>
<organism evidence="2 3">
    <name type="scientific">Pristionchus mayeri</name>
    <dbReference type="NCBI Taxonomy" id="1317129"/>
    <lineage>
        <taxon>Eukaryota</taxon>
        <taxon>Metazoa</taxon>
        <taxon>Ecdysozoa</taxon>
        <taxon>Nematoda</taxon>
        <taxon>Chromadorea</taxon>
        <taxon>Rhabditida</taxon>
        <taxon>Rhabditina</taxon>
        <taxon>Diplogasteromorpha</taxon>
        <taxon>Diplogasteroidea</taxon>
        <taxon>Neodiplogasteridae</taxon>
        <taxon>Pristionchus</taxon>
    </lineage>
</organism>
<name>A0AAN5I6M9_9BILA</name>
<feature type="compositionally biased region" description="Basic and acidic residues" evidence="1">
    <location>
        <begin position="46"/>
        <end position="59"/>
    </location>
</feature>
<reference evidence="3" key="1">
    <citation type="submission" date="2022-10" db="EMBL/GenBank/DDBJ databases">
        <title>Genome assembly of Pristionchus species.</title>
        <authorList>
            <person name="Yoshida K."/>
            <person name="Sommer R.J."/>
        </authorList>
    </citation>
    <scope>NUCLEOTIDE SEQUENCE [LARGE SCALE GENOMIC DNA]</scope>
    <source>
        <strain evidence="3">RS5460</strain>
    </source>
</reference>
<feature type="region of interest" description="Disordered" evidence="1">
    <location>
        <begin position="35"/>
        <end position="67"/>
    </location>
</feature>
<sequence length="67" mass="7741">MKDNEVFEFIDCFSRFGSDRSSLSTADSLERNLQARQGMRSAGSEDGPKQEFEVDEPHWRRTSHCQT</sequence>
<gene>
    <name evidence="2" type="ORF">PMAYCL1PPCAC_24717</name>
</gene>
<protein>
    <submittedName>
        <fullName evidence="2">Uncharacterized protein</fullName>
    </submittedName>
</protein>
<dbReference type="EMBL" id="BTRK01000005">
    <property type="protein sequence ID" value="GMR54522.1"/>
    <property type="molecule type" value="Genomic_DNA"/>
</dbReference>